<dbReference type="CDD" id="cd14688">
    <property type="entry name" value="bZIP_YAP"/>
    <property type="match status" value="1"/>
</dbReference>
<evidence type="ECO:0000256" key="1">
    <source>
        <dbReference type="ARBA" id="ARBA00022737"/>
    </source>
</evidence>
<organism evidence="4 5">
    <name type="scientific">Cudoniella acicularis</name>
    <dbReference type="NCBI Taxonomy" id="354080"/>
    <lineage>
        <taxon>Eukaryota</taxon>
        <taxon>Fungi</taxon>
        <taxon>Dikarya</taxon>
        <taxon>Ascomycota</taxon>
        <taxon>Pezizomycotina</taxon>
        <taxon>Leotiomycetes</taxon>
        <taxon>Helotiales</taxon>
        <taxon>Tricladiaceae</taxon>
        <taxon>Cudoniella</taxon>
    </lineage>
</organism>
<keyword evidence="2 3" id="KW-0040">ANK repeat</keyword>
<accession>A0A8H4RRF8</accession>
<proteinExistence type="predicted"/>
<comment type="caution">
    <text evidence="4">The sequence shown here is derived from an EMBL/GenBank/DDBJ whole genome shotgun (WGS) entry which is preliminary data.</text>
</comment>
<reference evidence="4 5" key="1">
    <citation type="submission" date="2020-03" db="EMBL/GenBank/DDBJ databases">
        <title>Draft Genome Sequence of Cudoniella acicularis.</title>
        <authorList>
            <person name="Buettner E."/>
            <person name="Kellner H."/>
        </authorList>
    </citation>
    <scope>NUCLEOTIDE SEQUENCE [LARGE SCALE GENOMIC DNA]</scope>
    <source>
        <strain evidence="4 5">DSM 108380</strain>
    </source>
</reference>
<feature type="repeat" description="ANK" evidence="3">
    <location>
        <begin position="217"/>
        <end position="249"/>
    </location>
</feature>
<dbReference type="SUPFAM" id="SSF48403">
    <property type="entry name" value="Ankyrin repeat"/>
    <property type="match status" value="1"/>
</dbReference>
<keyword evidence="1" id="KW-0677">Repeat</keyword>
<dbReference type="SMART" id="SM00248">
    <property type="entry name" value="ANK"/>
    <property type="match status" value="3"/>
</dbReference>
<dbReference type="PROSITE" id="PS50297">
    <property type="entry name" value="ANK_REP_REGION"/>
    <property type="match status" value="3"/>
</dbReference>
<evidence type="ECO:0000313" key="4">
    <source>
        <dbReference type="EMBL" id="KAF4634700.1"/>
    </source>
</evidence>
<dbReference type="Pfam" id="PF12796">
    <property type="entry name" value="Ank_2"/>
    <property type="match status" value="1"/>
</dbReference>
<evidence type="ECO:0000256" key="2">
    <source>
        <dbReference type="ARBA" id="ARBA00023043"/>
    </source>
</evidence>
<feature type="repeat" description="ANK" evidence="3">
    <location>
        <begin position="184"/>
        <end position="216"/>
    </location>
</feature>
<dbReference type="InterPro" id="IPR036770">
    <property type="entry name" value="Ankyrin_rpt-contain_sf"/>
</dbReference>
<protein>
    <recommendedName>
        <fullName evidence="6">BZIP domain-containing protein</fullName>
    </recommendedName>
</protein>
<evidence type="ECO:0000313" key="5">
    <source>
        <dbReference type="Proteomes" id="UP000566819"/>
    </source>
</evidence>
<dbReference type="PROSITE" id="PS50088">
    <property type="entry name" value="ANK_REPEAT"/>
    <property type="match status" value="3"/>
</dbReference>
<dbReference type="InterPro" id="IPR002110">
    <property type="entry name" value="Ankyrin_rpt"/>
</dbReference>
<dbReference type="EMBL" id="JAAMPI010000165">
    <property type="protein sequence ID" value="KAF4634700.1"/>
    <property type="molecule type" value="Genomic_DNA"/>
</dbReference>
<gene>
    <name evidence="4" type="ORF">G7Y89_g3402</name>
</gene>
<dbReference type="Proteomes" id="UP000566819">
    <property type="component" value="Unassembled WGS sequence"/>
</dbReference>
<name>A0A8H4RRF8_9HELO</name>
<dbReference type="OrthoDB" id="3491535at2759"/>
<dbReference type="AlphaFoldDB" id="A0A8H4RRF8"/>
<dbReference type="PANTHER" id="PTHR24198">
    <property type="entry name" value="ANKYRIN REPEAT AND PROTEIN KINASE DOMAIN-CONTAINING PROTEIN"/>
    <property type="match status" value="1"/>
</dbReference>
<dbReference type="PRINTS" id="PR01415">
    <property type="entry name" value="ANKYRIN"/>
</dbReference>
<evidence type="ECO:0008006" key="6">
    <source>
        <dbReference type="Google" id="ProtNLM"/>
    </source>
</evidence>
<feature type="repeat" description="ANK" evidence="3">
    <location>
        <begin position="250"/>
        <end position="282"/>
    </location>
</feature>
<evidence type="ECO:0000256" key="3">
    <source>
        <dbReference type="PROSITE-ProRule" id="PRU00023"/>
    </source>
</evidence>
<dbReference type="PANTHER" id="PTHR24198:SF165">
    <property type="entry name" value="ANKYRIN REPEAT-CONTAINING PROTEIN-RELATED"/>
    <property type="match status" value="1"/>
</dbReference>
<sequence length="304" mass="32897">MSEGPSALRKKQNREAQQTYRKSMLKRIEELEKHHCMCAIVQNGDVESSGQVLSASSGYLRESSNIITSEGNGNSNMFYFDSAAVNPTYIQPSASRILSPYVSPTGRSEETEIRHYDHNSSAVYVSPNMHTTNSLESIQRAQGESPASRGLIERNETSRIQSSSSIGFPSRATFNGAMGQNTTTGRTALHSAITSGNESVVKLLLERHADVNAITEEHKNALHLAVESGVCNVTRLILNAGADVNSTDGNGQTALHKAILGGNEEMVRMLLDFGSDVNLPVSATQTEQVTSSGQLLQTRDHAMT</sequence>
<dbReference type="Pfam" id="PF00023">
    <property type="entry name" value="Ank"/>
    <property type="match status" value="1"/>
</dbReference>
<dbReference type="Gene3D" id="1.25.40.20">
    <property type="entry name" value="Ankyrin repeat-containing domain"/>
    <property type="match status" value="1"/>
</dbReference>
<keyword evidence="5" id="KW-1185">Reference proteome</keyword>